<protein>
    <submittedName>
        <fullName evidence="2">Uncharacterized protein</fullName>
    </submittedName>
</protein>
<proteinExistence type="predicted"/>
<comment type="caution">
    <text evidence="2">The sequence shown here is derived from an EMBL/GenBank/DDBJ whole genome shotgun (WGS) entry which is preliminary data.</text>
</comment>
<dbReference type="AlphaFoldDB" id="A0A4R5LN85"/>
<evidence type="ECO:0000313" key="2">
    <source>
        <dbReference type="EMBL" id="TDG11809.1"/>
    </source>
</evidence>
<sequence length="111" mass="13098">MANWWGFFRWSDNPEWSFPQFLFLIFWSTMHYLLAVSIYPYEFLDQYSEEMQEKFLLRAMLVMIVADLAENSVRGELLDPWYYPVFMGSLGALCLAPPRDRTRLGADPGGR</sequence>
<evidence type="ECO:0000256" key="1">
    <source>
        <dbReference type="SAM" id="Phobius"/>
    </source>
</evidence>
<gene>
    <name evidence="2" type="ORF">E2F43_15670</name>
</gene>
<accession>A0A4R5LN85</accession>
<evidence type="ECO:0000313" key="3">
    <source>
        <dbReference type="Proteomes" id="UP000295554"/>
    </source>
</evidence>
<keyword evidence="1" id="KW-0472">Membrane</keyword>
<organism evidence="2 3">
    <name type="scientific">Seongchinamella unica</name>
    <dbReference type="NCBI Taxonomy" id="2547392"/>
    <lineage>
        <taxon>Bacteria</taxon>
        <taxon>Pseudomonadati</taxon>
        <taxon>Pseudomonadota</taxon>
        <taxon>Gammaproteobacteria</taxon>
        <taxon>Cellvibrionales</taxon>
        <taxon>Halieaceae</taxon>
        <taxon>Seongchinamella</taxon>
    </lineage>
</organism>
<keyword evidence="1" id="KW-0812">Transmembrane</keyword>
<feature type="transmembrane region" description="Helical" evidence="1">
    <location>
        <begin position="20"/>
        <end position="43"/>
    </location>
</feature>
<name>A0A4R5LN85_9GAMM</name>
<dbReference type="EMBL" id="SMSE01000004">
    <property type="protein sequence ID" value="TDG11809.1"/>
    <property type="molecule type" value="Genomic_DNA"/>
</dbReference>
<reference evidence="2 3" key="1">
    <citation type="submission" date="2019-03" db="EMBL/GenBank/DDBJ databases">
        <title>Seongchinamella monodicae gen. nov., sp. nov., a novel member of the Gammaproteobacteria isolated from a tidal mudflat of beach.</title>
        <authorList>
            <person name="Yang H.G."/>
            <person name="Kang J.W."/>
            <person name="Lee S.D."/>
        </authorList>
    </citation>
    <scope>NUCLEOTIDE SEQUENCE [LARGE SCALE GENOMIC DNA]</scope>
    <source>
        <strain evidence="2 3">GH4-78</strain>
    </source>
</reference>
<dbReference type="Proteomes" id="UP000295554">
    <property type="component" value="Unassembled WGS sequence"/>
</dbReference>
<keyword evidence="3" id="KW-1185">Reference proteome</keyword>
<keyword evidence="1" id="KW-1133">Transmembrane helix</keyword>
<dbReference type="RefSeq" id="WP_133214413.1">
    <property type="nucleotide sequence ID" value="NZ_SMSE01000004.1"/>
</dbReference>